<comment type="caution">
    <text evidence="1">The sequence shown here is derived from an EMBL/GenBank/DDBJ whole genome shotgun (WGS) entry which is preliminary data.</text>
</comment>
<evidence type="ECO:0000313" key="2">
    <source>
        <dbReference type="Proteomes" id="UP000028073"/>
    </source>
</evidence>
<evidence type="ECO:0000313" key="1">
    <source>
        <dbReference type="EMBL" id="KEQ18654.1"/>
    </source>
</evidence>
<reference evidence="1 2" key="1">
    <citation type="submission" date="2014-06" db="EMBL/GenBank/DDBJ databases">
        <title>Whole Genome Sequences of Three Symbiotic Endozoicomonas Bacteria.</title>
        <authorList>
            <person name="Neave M.J."/>
            <person name="Apprill A."/>
            <person name="Voolstra C.R."/>
        </authorList>
    </citation>
    <scope>NUCLEOTIDE SEQUENCE [LARGE SCALE GENOMIC DNA]</scope>
    <source>
        <strain evidence="1 2">DSM 25634</strain>
    </source>
</reference>
<sequence length="61" mass="6856">MFQKPYGIPADFTDYASFNEIKLVTPVSGKNTAASCLFRHSRGDGRPELYPLDFKMLLGDK</sequence>
<dbReference type="AlphaFoldDB" id="A0A081NJN1"/>
<name>A0A081NJN1_9GAMM</name>
<keyword evidence="2" id="KW-1185">Reference proteome</keyword>
<protein>
    <submittedName>
        <fullName evidence="1">Uncharacterized protein</fullName>
    </submittedName>
</protein>
<accession>A0A081NJN1</accession>
<organism evidence="1 2">
    <name type="scientific">Endozoicomonas numazuensis</name>
    <dbReference type="NCBI Taxonomy" id="1137799"/>
    <lineage>
        <taxon>Bacteria</taxon>
        <taxon>Pseudomonadati</taxon>
        <taxon>Pseudomonadota</taxon>
        <taxon>Gammaproteobacteria</taxon>
        <taxon>Oceanospirillales</taxon>
        <taxon>Endozoicomonadaceae</taxon>
        <taxon>Endozoicomonas</taxon>
    </lineage>
</organism>
<dbReference type="EMBL" id="JOKH01000001">
    <property type="protein sequence ID" value="KEQ18654.1"/>
    <property type="molecule type" value="Genomic_DNA"/>
</dbReference>
<proteinExistence type="predicted"/>
<dbReference type="Proteomes" id="UP000028073">
    <property type="component" value="Unassembled WGS sequence"/>
</dbReference>
<gene>
    <name evidence="1" type="ORF">GZ78_00540</name>
</gene>
<dbReference type="STRING" id="1137799.GZ78_00540"/>